<keyword evidence="1 4" id="KW-0812">Transmembrane</keyword>
<feature type="transmembrane region" description="Helical" evidence="4">
    <location>
        <begin position="320"/>
        <end position="339"/>
    </location>
</feature>
<feature type="transmembrane region" description="Helical" evidence="4">
    <location>
        <begin position="148"/>
        <end position="166"/>
    </location>
</feature>
<feature type="transmembrane region" description="Helical" evidence="4">
    <location>
        <begin position="293"/>
        <end position="314"/>
    </location>
</feature>
<feature type="transmembrane region" description="Helical" evidence="4">
    <location>
        <begin position="91"/>
        <end position="108"/>
    </location>
</feature>
<feature type="transmembrane region" description="Helical" evidence="4">
    <location>
        <begin position="25"/>
        <end position="42"/>
    </location>
</feature>
<reference evidence="7" key="1">
    <citation type="submission" date="2017-05" db="EMBL/GenBank/DDBJ databases">
        <title>Complete and WGS of Bordetella genogroups.</title>
        <authorList>
            <person name="Spilker T."/>
            <person name="Lipuma J."/>
        </authorList>
    </citation>
    <scope>NUCLEOTIDE SEQUENCE [LARGE SCALE GENOMIC DNA]</scope>
    <source>
        <strain evidence="7">AU8856</strain>
    </source>
</reference>
<proteinExistence type="predicted"/>
<evidence type="ECO:0000256" key="1">
    <source>
        <dbReference type="ARBA" id="ARBA00022692"/>
    </source>
</evidence>
<comment type="caution">
    <text evidence="6">The sequence shown here is derived from an EMBL/GenBank/DDBJ whole genome shotgun (WGS) entry which is preliminary data.</text>
</comment>
<evidence type="ECO:0000256" key="4">
    <source>
        <dbReference type="SAM" id="Phobius"/>
    </source>
</evidence>
<feature type="transmembrane region" description="Helical" evidence="4">
    <location>
        <begin position="178"/>
        <end position="195"/>
    </location>
</feature>
<dbReference type="PROSITE" id="PS50850">
    <property type="entry name" value="MFS"/>
    <property type="match status" value="1"/>
</dbReference>
<feature type="transmembrane region" description="Helical" evidence="4">
    <location>
        <begin position="388"/>
        <end position="407"/>
    </location>
</feature>
<keyword evidence="2 4" id="KW-1133">Transmembrane helix</keyword>
<dbReference type="InterPro" id="IPR011701">
    <property type="entry name" value="MFS"/>
</dbReference>
<dbReference type="Proteomes" id="UP000215767">
    <property type="component" value="Unassembled WGS sequence"/>
</dbReference>
<feature type="transmembrane region" description="Helical" evidence="4">
    <location>
        <begin position="114"/>
        <end position="136"/>
    </location>
</feature>
<feature type="transmembrane region" description="Helical" evidence="4">
    <location>
        <begin position="263"/>
        <end position="281"/>
    </location>
</feature>
<feature type="transmembrane region" description="Helical" evidence="4">
    <location>
        <begin position="62"/>
        <end position="79"/>
    </location>
</feature>
<evidence type="ECO:0000313" key="6">
    <source>
        <dbReference type="EMBL" id="OZI66854.1"/>
    </source>
</evidence>
<dbReference type="InterPro" id="IPR036259">
    <property type="entry name" value="MFS_trans_sf"/>
</dbReference>
<feature type="domain" description="Major facilitator superfamily (MFS) profile" evidence="5">
    <location>
        <begin position="25"/>
        <end position="413"/>
    </location>
</feature>
<dbReference type="EMBL" id="NEVS01000001">
    <property type="protein sequence ID" value="OZI66854.1"/>
    <property type="molecule type" value="Genomic_DNA"/>
</dbReference>
<evidence type="ECO:0000256" key="2">
    <source>
        <dbReference type="ARBA" id="ARBA00022989"/>
    </source>
</evidence>
<sequence length="415" mass="42095">MSLSPPTLAGAALPNDPPHAMTPRLALLFAASVAVIVLNLFAPQTLVGLIGPSLGLQPAQNGLVAMVTLLGYASGLFLLVPLADLLENRRLVVMQLIVAIAAAAAAMFCTGAEALLAALFVLGAACSAIQVLVPIAAHMASPARRGQVIGDVMGGLMVGILLSRPLASLIADAWGWRAFYGISALAMALLAAVLASRLPARQPAATASYPALIASLWRLLREEKVLRRRALSASLVMGAFSLFWTAVALRLAQPPFGLGQRGIALFALAGAGGAIVTPLFGRLGDRGWTRGATLAAHAVLLGALGLAAWAGMAAPAPHAAWWPLLAMGAAAVLLDVGVTGDQTLGRRAINFLRPDARGRINGIFVGVFFLGGAAGSALAGAAWALGGWNAVCAAGALFALSALMTALTGSDAPLG</sequence>
<feature type="transmembrane region" description="Helical" evidence="4">
    <location>
        <begin position="230"/>
        <end position="251"/>
    </location>
</feature>
<dbReference type="Gene3D" id="1.20.1250.20">
    <property type="entry name" value="MFS general substrate transporter like domains"/>
    <property type="match status" value="1"/>
</dbReference>
<dbReference type="CDD" id="cd17324">
    <property type="entry name" value="MFS_NepI_like"/>
    <property type="match status" value="1"/>
</dbReference>
<name>A0A261UY92_9BORD</name>
<dbReference type="Pfam" id="PF07690">
    <property type="entry name" value="MFS_1"/>
    <property type="match status" value="1"/>
</dbReference>
<protein>
    <submittedName>
        <fullName evidence="6">MFS transporter</fullName>
    </submittedName>
</protein>
<dbReference type="PANTHER" id="PTHR42910">
    <property type="entry name" value="TRANSPORTER SCO4007-RELATED"/>
    <property type="match status" value="1"/>
</dbReference>
<dbReference type="PANTHER" id="PTHR42910:SF1">
    <property type="entry name" value="MAJOR FACILITATOR SUPERFAMILY (MFS) PROFILE DOMAIN-CONTAINING PROTEIN"/>
    <property type="match status" value="1"/>
</dbReference>
<dbReference type="RefSeq" id="WP_176463863.1">
    <property type="nucleotide sequence ID" value="NZ_NEVS01000001.1"/>
</dbReference>
<organism evidence="6 7">
    <name type="scientific">Bordetella genomosp. 11</name>
    <dbReference type="NCBI Taxonomy" id="1416808"/>
    <lineage>
        <taxon>Bacteria</taxon>
        <taxon>Pseudomonadati</taxon>
        <taxon>Pseudomonadota</taxon>
        <taxon>Betaproteobacteria</taxon>
        <taxon>Burkholderiales</taxon>
        <taxon>Alcaligenaceae</taxon>
        <taxon>Bordetella</taxon>
    </lineage>
</organism>
<evidence type="ECO:0000313" key="7">
    <source>
        <dbReference type="Proteomes" id="UP000215767"/>
    </source>
</evidence>
<dbReference type="InterPro" id="IPR020846">
    <property type="entry name" value="MFS_dom"/>
</dbReference>
<dbReference type="GO" id="GO:0022857">
    <property type="term" value="F:transmembrane transporter activity"/>
    <property type="evidence" value="ECO:0007669"/>
    <property type="project" value="InterPro"/>
</dbReference>
<evidence type="ECO:0000259" key="5">
    <source>
        <dbReference type="PROSITE" id="PS50850"/>
    </source>
</evidence>
<dbReference type="SUPFAM" id="SSF103473">
    <property type="entry name" value="MFS general substrate transporter"/>
    <property type="match status" value="1"/>
</dbReference>
<gene>
    <name evidence="6" type="ORF">CAL28_03800</name>
</gene>
<dbReference type="AlphaFoldDB" id="A0A261UY92"/>
<evidence type="ECO:0000256" key="3">
    <source>
        <dbReference type="ARBA" id="ARBA00023136"/>
    </source>
</evidence>
<accession>A0A261UY92</accession>
<keyword evidence="3 4" id="KW-0472">Membrane</keyword>
<keyword evidence="7" id="KW-1185">Reference proteome</keyword>
<feature type="transmembrane region" description="Helical" evidence="4">
    <location>
        <begin position="360"/>
        <end position="382"/>
    </location>
</feature>